<dbReference type="PANTHER" id="PTHR14428:SF5">
    <property type="entry name" value="NUCLEOLAR COMPLEX PROTEIN 3 HOMOLOG"/>
    <property type="match status" value="1"/>
</dbReference>
<evidence type="ECO:0000256" key="1">
    <source>
        <dbReference type="ARBA" id="ARBA00004604"/>
    </source>
</evidence>
<reference evidence="10 11" key="1">
    <citation type="submission" date="2024-04" db="EMBL/GenBank/DDBJ databases">
        <authorList>
            <consortium name="Genoscope - CEA"/>
            <person name="William W."/>
        </authorList>
    </citation>
    <scope>NUCLEOTIDE SEQUENCE [LARGE SCALE GENOMIC DNA]</scope>
</reference>
<feature type="non-terminal residue" evidence="10">
    <location>
        <position position="1"/>
    </location>
</feature>
<protein>
    <recommendedName>
        <fullName evidence="6">NOC3-like protein</fullName>
    </recommendedName>
    <alternativeName>
        <fullName evidence="5">Nucleolar complex-associated protein 3-like protein</fullName>
    </alternativeName>
</protein>
<evidence type="ECO:0000259" key="8">
    <source>
        <dbReference type="Pfam" id="PF03914"/>
    </source>
</evidence>
<organism evidence="10 11">
    <name type="scientific">Lymnaea stagnalis</name>
    <name type="common">Great pond snail</name>
    <name type="synonym">Helix stagnalis</name>
    <dbReference type="NCBI Taxonomy" id="6523"/>
    <lineage>
        <taxon>Eukaryota</taxon>
        <taxon>Metazoa</taxon>
        <taxon>Spiralia</taxon>
        <taxon>Lophotrochozoa</taxon>
        <taxon>Mollusca</taxon>
        <taxon>Gastropoda</taxon>
        <taxon>Heterobranchia</taxon>
        <taxon>Euthyneura</taxon>
        <taxon>Panpulmonata</taxon>
        <taxon>Hygrophila</taxon>
        <taxon>Lymnaeoidea</taxon>
        <taxon>Lymnaeidae</taxon>
        <taxon>Lymnaea</taxon>
    </lineage>
</organism>
<evidence type="ECO:0000259" key="9">
    <source>
        <dbReference type="Pfam" id="PF07540"/>
    </source>
</evidence>
<dbReference type="InterPro" id="IPR016903">
    <property type="entry name" value="Nucleolar_cplx-assoc_3"/>
</dbReference>
<accession>A0AAV2IUW8</accession>
<feature type="region of interest" description="Disordered" evidence="7">
    <location>
        <begin position="1"/>
        <end position="32"/>
    </location>
</feature>
<keyword evidence="3" id="KW-0175">Coiled coil</keyword>
<evidence type="ECO:0000256" key="2">
    <source>
        <dbReference type="ARBA" id="ARBA00007797"/>
    </source>
</evidence>
<feature type="domain" description="CCAAT-binding factor" evidence="8">
    <location>
        <begin position="465"/>
        <end position="616"/>
    </location>
</feature>
<evidence type="ECO:0000313" key="10">
    <source>
        <dbReference type="EMBL" id="CAL1548689.1"/>
    </source>
</evidence>
<dbReference type="PANTHER" id="PTHR14428">
    <property type="entry name" value="NUCLEOLAR COMPLEX PROTEIN 3"/>
    <property type="match status" value="1"/>
</dbReference>
<dbReference type="SUPFAM" id="SSF48371">
    <property type="entry name" value="ARM repeat"/>
    <property type="match status" value="1"/>
</dbReference>
<evidence type="ECO:0000256" key="3">
    <source>
        <dbReference type="ARBA" id="ARBA00023054"/>
    </source>
</evidence>
<dbReference type="InterPro" id="IPR011501">
    <property type="entry name" value="Noc3_N"/>
</dbReference>
<feature type="domain" description="Nucleolar complex-associated protein 3 N-terminal" evidence="9">
    <location>
        <begin position="121"/>
        <end position="215"/>
    </location>
</feature>
<keyword evidence="4" id="KW-0539">Nucleus</keyword>
<comment type="caution">
    <text evidence="10">The sequence shown here is derived from an EMBL/GenBank/DDBJ whole genome shotgun (WGS) entry which is preliminary data.</text>
</comment>
<dbReference type="GO" id="GO:0006270">
    <property type="term" value="P:DNA replication initiation"/>
    <property type="evidence" value="ECO:0007669"/>
    <property type="project" value="TreeGrafter"/>
</dbReference>
<evidence type="ECO:0000313" key="11">
    <source>
        <dbReference type="Proteomes" id="UP001497497"/>
    </source>
</evidence>
<dbReference type="PIRSF" id="PIRSF028977">
    <property type="entry name" value="Nucleolar_complex_p3"/>
    <property type="match status" value="1"/>
</dbReference>
<dbReference type="GO" id="GO:0005730">
    <property type="term" value="C:nucleolus"/>
    <property type="evidence" value="ECO:0007669"/>
    <property type="project" value="UniProtKB-SubCell"/>
</dbReference>
<feature type="compositionally biased region" description="Basic and acidic residues" evidence="7">
    <location>
        <begin position="60"/>
        <end position="76"/>
    </location>
</feature>
<dbReference type="Pfam" id="PF03914">
    <property type="entry name" value="CBF"/>
    <property type="match status" value="1"/>
</dbReference>
<dbReference type="InterPro" id="IPR016024">
    <property type="entry name" value="ARM-type_fold"/>
</dbReference>
<proteinExistence type="inferred from homology"/>
<dbReference type="Proteomes" id="UP001497497">
    <property type="component" value="Unassembled WGS sequence"/>
</dbReference>
<sequence>SATRGKKRKRDINDEEEKYEQQPRSFAEDKNLQKMKMMLPIIDKGKVIKRMMEQDEAEEDLNKETDKTELSSKQTEDTINGANKELVPENKVVDVEEEKARLASMSAAQLIVYRKKKLEDKKQKMASLSHAILEDPQNNMNKLKELRLMLGESDPGAPLTVRKFAMVSLMEVFKDIVPGYRLRIPTEKEKAQRVKKETKSLWDYEASFLLSYKIYLEFLETMAKGKPIPDKSFLTKHRITDLPIPHESRIEFGKLALRCLCEMLVNHTHFNYRNNIIAVVVPFTNHSNNEYSVIACDAVKSVFKQDKSGEVTLEIVKNIGRMVKKMDFDVQPQVLETFLVLKIKEIDLSSGDKVEKMKRKEKMLKLSRRERKRLKQKEILDKELLETKATADKKQKLKMHTEIIQAVFETYIRVIKLAVDSALLPAVLEGLARFAHLINIEYFDSLFAAFNSLIESGSLTSREVLHCMQTAFTIITGQGSVINIDPASFYKHFYCTLLSVHAGTSSQTATIVLDCLDSMINKRRRQVSQQRILAFIKRLTTLCLQQTSETAIAFLAAVRKFFHTYKYSDILFDTEAQGSGVYLPYLEDPEHCCANSTSLWELHLLRHHYSPAVRSYTRHMLKMAPLAGAHQLSQNLARKSSRELYELYDKQDIFHNVPEKCPKKKKVNKMF</sequence>
<feature type="compositionally biased region" description="Basic residues" evidence="7">
    <location>
        <begin position="1"/>
        <end position="10"/>
    </location>
</feature>
<comment type="subcellular location">
    <subcellularLocation>
        <location evidence="1">Nucleus</location>
        <location evidence="1">Nucleolus</location>
    </subcellularLocation>
</comment>
<dbReference type="InterPro" id="IPR005612">
    <property type="entry name" value="CCAAT-binding_factor"/>
</dbReference>
<dbReference type="GO" id="GO:0003682">
    <property type="term" value="F:chromatin binding"/>
    <property type="evidence" value="ECO:0007669"/>
    <property type="project" value="TreeGrafter"/>
</dbReference>
<dbReference type="Pfam" id="PF07540">
    <property type="entry name" value="NOC3p"/>
    <property type="match status" value="1"/>
</dbReference>
<name>A0AAV2IUW8_LYMST</name>
<feature type="region of interest" description="Disordered" evidence="7">
    <location>
        <begin position="52"/>
        <end position="79"/>
    </location>
</feature>
<evidence type="ECO:0000256" key="4">
    <source>
        <dbReference type="ARBA" id="ARBA00023242"/>
    </source>
</evidence>
<evidence type="ECO:0000256" key="7">
    <source>
        <dbReference type="SAM" id="MobiDB-lite"/>
    </source>
</evidence>
<evidence type="ECO:0000256" key="6">
    <source>
        <dbReference type="ARBA" id="ARBA00032937"/>
    </source>
</evidence>
<comment type="similarity">
    <text evidence="2">Belongs to the CBF/MAK21 family.</text>
</comment>
<dbReference type="EMBL" id="CAXITT010001567">
    <property type="protein sequence ID" value="CAL1548689.1"/>
    <property type="molecule type" value="Genomic_DNA"/>
</dbReference>
<gene>
    <name evidence="10" type="ORF">GSLYS_00022006001</name>
</gene>
<keyword evidence="11" id="KW-1185">Reference proteome</keyword>
<evidence type="ECO:0000256" key="5">
    <source>
        <dbReference type="ARBA" id="ARBA00032701"/>
    </source>
</evidence>
<dbReference type="AlphaFoldDB" id="A0AAV2IUW8"/>